<name>A0ACC3A2B4_9EURO</name>
<proteinExistence type="predicted"/>
<comment type="caution">
    <text evidence="1">The sequence shown here is derived from an EMBL/GenBank/DDBJ whole genome shotgun (WGS) entry which is preliminary data.</text>
</comment>
<sequence>MISGPDGIPVVRRRTSRQLERKRDLDKIAQREKRAREKELWRKMENDMAGLQQEVNLLRDTIRSIQNYTDCKTSWHPTQLKMSLVTGGCAKKSSDEPSNARNGIEQLGPMVPVPNDIVVRRPVASENSQSLLSKLPFTDTEGLIQLPKLSEFDTPPHVQATSHTQSLFARLFVADDLEQLKCVSNTHQNGSGRSRLVKELVYPDEQVAPAPHHPLAPSPSPNSDSAGVLNTCWCALGEHATQWDCYEEHIYRALMNWHNGPGLNPPISVVSRTPTLPNLLFFEGGNVIVDCLNNVLKWSAFPNLSVQFGTYIYSYRLLRYRFFPSVETLEDVPDWLRLTKIQHTMPHPIYHDTVPFPRLRTAIVWGELDFDRAEFDHYYLSNISVNCPQSEALLVKNKLGEMVLHQDFESHALTLSNWTLGKGFAAKYPQMQITVFNNKIMTALSTQLTESAVNAGFPASDMPQLLTAYLSRSATALTAVPGVTPEILAAMSIGSEQACTDTFRYIWYILFACSAVCAGIALLFSSTKKYMTDEVTAPVQKKDGKHILSKLNGKSDAC</sequence>
<accession>A0ACC3A2B4</accession>
<evidence type="ECO:0000313" key="2">
    <source>
        <dbReference type="Proteomes" id="UP001172386"/>
    </source>
</evidence>
<dbReference type="EMBL" id="JAPDRQ010000126">
    <property type="protein sequence ID" value="KAJ9654272.1"/>
    <property type="molecule type" value="Genomic_DNA"/>
</dbReference>
<gene>
    <name evidence="1" type="ORF">H2198_006672</name>
</gene>
<protein>
    <submittedName>
        <fullName evidence="1">Uncharacterized protein</fullName>
    </submittedName>
</protein>
<reference evidence="1" key="1">
    <citation type="submission" date="2022-10" db="EMBL/GenBank/DDBJ databases">
        <title>Culturing micro-colonial fungi from biological soil crusts in the Mojave desert and describing Neophaeococcomyces mojavensis, and introducing the new genera and species Taxawa tesnikishii.</title>
        <authorList>
            <person name="Kurbessoian T."/>
            <person name="Stajich J.E."/>
        </authorList>
    </citation>
    <scope>NUCLEOTIDE SEQUENCE</scope>
    <source>
        <strain evidence="1">JES_112</strain>
    </source>
</reference>
<organism evidence="1 2">
    <name type="scientific">Neophaeococcomyces mojaviensis</name>
    <dbReference type="NCBI Taxonomy" id="3383035"/>
    <lineage>
        <taxon>Eukaryota</taxon>
        <taxon>Fungi</taxon>
        <taxon>Dikarya</taxon>
        <taxon>Ascomycota</taxon>
        <taxon>Pezizomycotina</taxon>
        <taxon>Eurotiomycetes</taxon>
        <taxon>Chaetothyriomycetidae</taxon>
        <taxon>Chaetothyriales</taxon>
        <taxon>Chaetothyriales incertae sedis</taxon>
        <taxon>Neophaeococcomyces</taxon>
    </lineage>
</organism>
<dbReference type="Proteomes" id="UP001172386">
    <property type="component" value="Unassembled WGS sequence"/>
</dbReference>
<evidence type="ECO:0000313" key="1">
    <source>
        <dbReference type="EMBL" id="KAJ9654272.1"/>
    </source>
</evidence>
<keyword evidence="2" id="KW-1185">Reference proteome</keyword>